<feature type="signal peptide" evidence="10">
    <location>
        <begin position="1"/>
        <end position="31"/>
    </location>
</feature>
<dbReference type="PANTHER" id="PTHR33446">
    <property type="entry name" value="PROTEIN TONB-RELATED"/>
    <property type="match status" value="1"/>
</dbReference>
<keyword evidence="3" id="KW-0813">Transport</keyword>
<evidence type="ECO:0000256" key="3">
    <source>
        <dbReference type="ARBA" id="ARBA00022448"/>
    </source>
</evidence>
<accession>A0A1S9PLK6</accession>
<dbReference type="STRING" id="1792845.BC343_01775"/>
<dbReference type="Pfam" id="PF03544">
    <property type="entry name" value="TonB_C"/>
    <property type="match status" value="1"/>
</dbReference>
<comment type="similarity">
    <text evidence="2">Belongs to the TonB family.</text>
</comment>
<dbReference type="OrthoDB" id="649093at2"/>
<dbReference type="GO" id="GO:0015031">
    <property type="term" value="P:protein transport"/>
    <property type="evidence" value="ECO:0007669"/>
    <property type="project" value="UniProtKB-KW"/>
</dbReference>
<evidence type="ECO:0000256" key="1">
    <source>
        <dbReference type="ARBA" id="ARBA00004383"/>
    </source>
</evidence>
<feature type="domain" description="TonB C-terminal" evidence="11">
    <location>
        <begin position="240"/>
        <end position="331"/>
    </location>
</feature>
<evidence type="ECO:0000256" key="8">
    <source>
        <dbReference type="ARBA" id="ARBA00022989"/>
    </source>
</evidence>
<evidence type="ECO:0000256" key="9">
    <source>
        <dbReference type="ARBA" id="ARBA00023136"/>
    </source>
</evidence>
<evidence type="ECO:0000256" key="5">
    <source>
        <dbReference type="ARBA" id="ARBA00022519"/>
    </source>
</evidence>
<keyword evidence="9" id="KW-0472">Membrane</keyword>
<dbReference type="EMBL" id="MBTF01000001">
    <property type="protein sequence ID" value="OOQ61821.1"/>
    <property type="molecule type" value="Genomic_DNA"/>
</dbReference>
<reference evidence="12 13" key="1">
    <citation type="submission" date="2016-07" db="EMBL/GenBank/DDBJ databases">
        <title>Genomic analysis of zinc-resistant bacterium Mucilaginibacter pedocola TBZ30.</title>
        <authorList>
            <person name="Huang J."/>
            <person name="Tang J."/>
        </authorList>
    </citation>
    <scope>NUCLEOTIDE SEQUENCE [LARGE SCALE GENOMIC DNA]</scope>
    <source>
        <strain evidence="12 13">TBZ30</strain>
    </source>
</reference>
<proteinExistence type="inferred from homology"/>
<comment type="caution">
    <text evidence="12">The sequence shown here is derived from an EMBL/GenBank/DDBJ whole genome shotgun (WGS) entry which is preliminary data.</text>
</comment>
<dbReference type="PROSITE" id="PS52015">
    <property type="entry name" value="TONB_CTD"/>
    <property type="match status" value="1"/>
</dbReference>
<evidence type="ECO:0000256" key="10">
    <source>
        <dbReference type="SAM" id="SignalP"/>
    </source>
</evidence>
<dbReference type="InterPro" id="IPR051045">
    <property type="entry name" value="TonB-dependent_transducer"/>
</dbReference>
<dbReference type="Gene3D" id="3.30.1150.10">
    <property type="match status" value="1"/>
</dbReference>
<keyword evidence="5" id="KW-0997">Cell inner membrane</keyword>
<evidence type="ECO:0000256" key="7">
    <source>
        <dbReference type="ARBA" id="ARBA00022927"/>
    </source>
</evidence>
<feature type="chain" id="PRO_5012052021" description="TonB C-terminal domain-containing protein" evidence="10">
    <location>
        <begin position="32"/>
        <end position="331"/>
    </location>
</feature>
<keyword evidence="7" id="KW-0653">Protein transport</keyword>
<dbReference type="InterPro" id="IPR037682">
    <property type="entry name" value="TonB_C"/>
</dbReference>
<dbReference type="GO" id="GO:0055085">
    <property type="term" value="P:transmembrane transport"/>
    <property type="evidence" value="ECO:0007669"/>
    <property type="project" value="InterPro"/>
</dbReference>
<evidence type="ECO:0000256" key="6">
    <source>
        <dbReference type="ARBA" id="ARBA00022692"/>
    </source>
</evidence>
<dbReference type="Gene3D" id="3.90.930.1">
    <property type="match status" value="1"/>
</dbReference>
<gene>
    <name evidence="12" type="ORF">BC343_01775</name>
</gene>
<dbReference type="NCBIfam" id="TIGR01352">
    <property type="entry name" value="tonB_Cterm"/>
    <property type="match status" value="1"/>
</dbReference>
<dbReference type="GO" id="GO:0098797">
    <property type="term" value="C:plasma membrane protein complex"/>
    <property type="evidence" value="ECO:0007669"/>
    <property type="project" value="TreeGrafter"/>
</dbReference>
<dbReference type="Proteomes" id="UP000189739">
    <property type="component" value="Unassembled WGS sequence"/>
</dbReference>
<keyword evidence="4" id="KW-1003">Cell membrane</keyword>
<dbReference type="GO" id="GO:0031992">
    <property type="term" value="F:energy transducer activity"/>
    <property type="evidence" value="ECO:0007669"/>
    <property type="project" value="TreeGrafter"/>
</dbReference>
<dbReference type="SUPFAM" id="SSF74653">
    <property type="entry name" value="TolA/TonB C-terminal domain"/>
    <property type="match status" value="1"/>
</dbReference>
<evidence type="ECO:0000256" key="2">
    <source>
        <dbReference type="ARBA" id="ARBA00006555"/>
    </source>
</evidence>
<dbReference type="SUPFAM" id="SSF82185">
    <property type="entry name" value="Histone H3 K4-specific methyltransferase SET7/9 N-terminal domain"/>
    <property type="match status" value="1"/>
</dbReference>
<name>A0A1S9PLK6_9SPHI</name>
<evidence type="ECO:0000313" key="13">
    <source>
        <dbReference type="Proteomes" id="UP000189739"/>
    </source>
</evidence>
<sequence>MFIDFYNTKVCEMKSTLLFLFFVLSVTFASAQKKDTSAYYMLNNGQVAENAETADFIRILHPADSELNGKVLTAVNDVFKDGTRRLTAYTYLNTPLAENGFEGPYIEYFRNGKRKHFRTYANGKITGQSMSYYPNGKLYSITEYKSDGTIALLQCNDSTGNVLTENGNGKWIKYSGMFARSVTGSVANGKEEGEWVGSAGDSVSYKNNYQHGVFISGDAHYKSGKNIHYTQLDTVPGFVGGQKEVGRYLGKGLRYPAIARENNIQGTVVISCVIEYDGAVSDVKLISGIGGGCDQEAIRVVQNSPQWNPGIENGIPIRMQFSLPISFALAD</sequence>
<protein>
    <recommendedName>
        <fullName evidence="11">TonB C-terminal domain-containing protein</fullName>
    </recommendedName>
</protein>
<keyword evidence="13" id="KW-1185">Reference proteome</keyword>
<dbReference type="AlphaFoldDB" id="A0A1S9PLK6"/>
<dbReference type="InterPro" id="IPR006260">
    <property type="entry name" value="TonB/TolA_C"/>
</dbReference>
<keyword evidence="8" id="KW-1133">Transmembrane helix</keyword>
<evidence type="ECO:0000256" key="4">
    <source>
        <dbReference type="ARBA" id="ARBA00022475"/>
    </source>
</evidence>
<keyword evidence="10" id="KW-0732">Signal</keyword>
<evidence type="ECO:0000313" key="12">
    <source>
        <dbReference type="EMBL" id="OOQ61821.1"/>
    </source>
</evidence>
<comment type="subcellular location">
    <subcellularLocation>
        <location evidence="1">Cell inner membrane</location>
        <topology evidence="1">Single-pass membrane protein</topology>
        <orientation evidence="1">Periplasmic side</orientation>
    </subcellularLocation>
</comment>
<keyword evidence="6" id="KW-0812">Transmembrane</keyword>
<evidence type="ECO:0000259" key="11">
    <source>
        <dbReference type="PROSITE" id="PS52015"/>
    </source>
</evidence>
<organism evidence="12 13">
    <name type="scientific">Mucilaginibacter pedocola</name>
    <dbReference type="NCBI Taxonomy" id="1792845"/>
    <lineage>
        <taxon>Bacteria</taxon>
        <taxon>Pseudomonadati</taxon>
        <taxon>Bacteroidota</taxon>
        <taxon>Sphingobacteriia</taxon>
        <taxon>Sphingobacteriales</taxon>
        <taxon>Sphingobacteriaceae</taxon>
        <taxon>Mucilaginibacter</taxon>
    </lineage>
</organism>
<dbReference type="PANTHER" id="PTHR33446:SF2">
    <property type="entry name" value="PROTEIN TONB"/>
    <property type="match status" value="1"/>
</dbReference>